<dbReference type="InterPro" id="IPR051651">
    <property type="entry name" value="DMTF1_DNA-bind_reg"/>
</dbReference>
<evidence type="ECO:0000256" key="1">
    <source>
        <dbReference type="ARBA" id="ARBA00004123"/>
    </source>
</evidence>
<dbReference type="GO" id="GO:0003700">
    <property type="term" value="F:DNA-binding transcription factor activity"/>
    <property type="evidence" value="ECO:0007669"/>
    <property type="project" value="TreeGrafter"/>
</dbReference>
<evidence type="ECO:0000313" key="6">
    <source>
        <dbReference type="EMBL" id="CAJ1966858.1"/>
    </source>
</evidence>
<keyword evidence="2" id="KW-0238">DNA-binding</keyword>
<dbReference type="GO" id="GO:0000976">
    <property type="term" value="F:transcription cis-regulatory region binding"/>
    <property type="evidence" value="ECO:0007669"/>
    <property type="project" value="TreeGrafter"/>
</dbReference>
<gene>
    <name evidence="6" type="ORF">CYCCA115_LOCUS22441</name>
</gene>
<reference evidence="6" key="1">
    <citation type="submission" date="2023-08" db="EMBL/GenBank/DDBJ databases">
        <authorList>
            <person name="Audoor S."/>
            <person name="Bilcke G."/>
        </authorList>
    </citation>
    <scope>NUCLEOTIDE SEQUENCE</scope>
</reference>
<comment type="caution">
    <text evidence="6">The sequence shown here is derived from an EMBL/GenBank/DDBJ whole genome shotgun (WGS) entry which is preliminary data.</text>
</comment>
<dbReference type="PANTHER" id="PTHR46380">
    <property type="entry name" value="CYCLIN-D-BINDING MYB-LIKE TRANSCRIPTION FACTOR 1"/>
    <property type="match status" value="1"/>
</dbReference>
<dbReference type="PROSITE" id="PS50090">
    <property type="entry name" value="MYB_LIKE"/>
    <property type="match status" value="2"/>
</dbReference>
<dbReference type="InterPro" id="IPR009057">
    <property type="entry name" value="Homeodomain-like_sf"/>
</dbReference>
<feature type="domain" description="Myb-like" evidence="4">
    <location>
        <begin position="147"/>
        <end position="213"/>
    </location>
</feature>
<dbReference type="Gene3D" id="1.10.10.60">
    <property type="entry name" value="Homeodomain-like"/>
    <property type="match status" value="2"/>
</dbReference>
<evidence type="ECO:0000259" key="4">
    <source>
        <dbReference type="PROSITE" id="PS50090"/>
    </source>
</evidence>
<proteinExistence type="predicted"/>
<dbReference type="PANTHER" id="PTHR46380:SF2">
    <property type="entry name" value="CYCLIN-D-BINDING MYB-LIKE TRANSCRIPTION FACTOR 1"/>
    <property type="match status" value="1"/>
</dbReference>
<evidence type="ECO:0000259" key="5">
    <source>
        <dbReference type="PROSITE" id="PS51294"/>
    </source>
</evidence>
<evidence type="ECO:0000256" key="2">
    <source>
        <dbReference type="ARBA" id="ARBA00023125"/>
    </source>
</evidence>
<dbReference type="InterPro" id="IPR001005">
    <property type="entry name" value="SANT/Myb"/>
</dbReference>
<comment type="subcellular location">
    <subcellularLocation>
        <location evidence="1">Nucleus</location>
    </subcellularLocation>
</comment>
<accession>A0AAD2G9S0</accession>
<feature type="domain" description="HTH myb-type" evidence="5">
    <location>
        <begin position="97"/>
        <end position="146"/>
    </location>
</feature>
<name>A0AAD2G9S0_9STRA</name>
<sequence length="365" mass="41512">MSNQGEEDDYVQNDSAKWAKNAYGQKTGKFSKEESETVRKAVEEFCTLKEISVARLCSECDHKAELKGAWMEIAKQLPHRSVQSVYRHGLRQLHPFKRGAWTDEECELLVNLVQRTGKKWASIQQKLNRSADSCRDKYREMNDDYVRGRWKENETETLKKLIRDHLDADPNADIKMLGKMVENEGIKIPWSIISKRMGKRSRLSCFKKWQKMTGLYAASDPYKKAIAADKQPQDVDDVKAGHAAATNVAVAAAAHLAVLPNPVPPSHQQTTDYDTFLLSELAQLNVTRASEINWDLIRLEGAEERWNELVEEWQTSNVIDDSILSMPLSEIAQFMLERKTPAQRAAETVEAVDLPPPEALSTREV</sequence>
<organism evidence="6 7">
    <name type="scientific">Cylindrotheca closterium</name>
    <dbReference type="NCBI Taxonomy" id="2856"/>
    <lineage>
        <taxon>Eukaryota</taxon>
        <taxon>Sar</taxon>
        <taxon>Stramenopiles</taxon>
        <taxon>Ochrophyta</taxon>
        <taxon>Bacillariophyta</taxon>
        <taxon>Bacillariophyceae</taxon>
        <taxon>Bacillariophycidae</taxon>
        <taxon>Bacillariales</taxon>
        <taxon>Bacillariaceae</taxon>
        <taxon>Cylindrotheca</taxon>
    </lineage>
</organism>
<keyword evidence="7" id="KW-1185">Reference proteome</keyword>
<dbReference type="EMBL" id="CAKOGP040002313">
    <property type="protein sequence ID" value="CAJ1966858.1"/>
    <property type="molecule type" value="Genomic_DNA"/>
</dbReference>
<dbReference type="GO" id="GO:0005634">
    <property type="term" value="C:nucleus"/>
    <property type="evidence" value="ECO:0007669"/>
    <property type="project" value="UniProtKB-SubCell"/>
</dbReference>
<dbReference type="InterPro" id="IPR017930">
    <property type="entry name" value="Myb_dom"/>
</dbReference>
<dbReference type="SMART" id="SM00717">
    <property type="entry name" value="SANT"/>
    <property type="match status" value="3"/>
</dbReference>
<dbReference type="PROSITE" id="PS51294">
    <property type="entry name" value="HTH_MYB"/>
    <property type="match status" value="1"/>
</dbReference>
<dbReference type="Proteomes" id="UP001295423">
    <property type="component" value="Unassembled WGS sequence"/>
</dbReference>
<dbReference type="AlphaFoldDB" id="A0AAD2G9S0"/>
<keyword evidence="3" id="KW-0539">Nucleus</keyword>
<dbReference type="SUPFAM" id="SSF46689">
    <property type="entry name" value="Homeodomain-like"/>
    <property type="match status" value="2"/>
</dbReference>
<protein>
    <submittedName>
        <fullName evidence="6">Uncharacterized protein</fullName>
    </submittedName>
</protein>
<dbReference type="Pfam" id="PF13921">
    <property type="entry name" value="Myb_DNA-bind_6"/>
    <property type="match status" value="1"/>
</dbReference>
<dbReference type="CDD" id="cd00167">
    <property type="entry name" value="SANT"/>
    <property type="match status" value="2"/>
</dbReference>
<feature type="domain" description="Myb-like" evidence="4">
    <location>
        <begin position="97"/>
        <end position="142"/>
    </location>
</feature>
<evidence type="ECO:0000313" key="7">
    <source>
        <dbReference type="Proteomes" id="UP001295423"/>
    </source>
</evidence>
<evidence type="ECO:0000256" key="3">
    <source>
        <dbReference type="ARBA" id="ARBA00023242"/>
    </source>
</evidence>